<keyword evidence="3" id="KW-1185">Reference proteome</keyword>
<accession>A0A2I2FSU8</accession>
<evidence type="ECO:0000313" key="2">
    <source>
        <dbReference type="EMBL" id="PLB43710.1"/>
    </source>
</evidence>
<protein>
    <submittedName>
        <fullName evidence="2">Uncharacterized protein</fullName>
    </submittedName>
</protein>
<evidence type="ECO:0000313" key="3">
    <source>
        <dbReference type="Proteomes" id="UP000234275"/>
    </source>
</evidence>
<dbReference type="GeneID" id="36561501"/>
<dbReference type="EMBL" id="MSFO01000010">
    <property type="protein sequence ID" value="PLB43710.1"/>
    <property type="molecule type" value="Genomic_DNA"/>
</dbReference>
<dbReference type="Proteomes" id="UP000234275">
    <property type="component" value="Unassembled WGS sequence"/>
</dbReference>
<dbReference type="VEuPathDB" id="FungiDB:P170DRAFT_480669"/>
<comment type="caution">
    <text evidence="2">The sequence shown here is derived from an EMBL/GenBank/DDBJ whole genome shotgun (WGS) entry which is preliminary data.</text>
</comment>
<feature type="chain" id="PRO_5014154582" evidence="1">
    <location>
        <begin position="20"/>
        <end position="195"/>
    </location>
</feature>
<proteinExistence type="predicted"/>
<name>A0A2I2FSU8_9EURO</name>
<dbReference type="AlphaFoldDB" id="A0A2I2FSU8"/>
<gene>
    <name evidence="2" type="ORF">P170DRAFT_480669</name>
</gene>
<dbReference type="RefSeq" id="XP_024699012.1">
    <property type="nucleotide sequence ID" value="XM_024853803.1"/>
</dbReference>
<dbReference type="OrthoDB" id="4506631at2759"/>
<sequence length="195" mass="21305">MSFFWGSLLGLSLVAYSNASPRPDLPHGYTLVKSTDAGKSTTYEEIGFYSSATTPGASATFVPKYDATVVSGKTLPFVTTTDDAGTPVTWIGDWNTNSAGSSSLIPVQVCSEIAQPLEGRSKLLQRRDLVCAEVSAFTSRPVQTTTPKSPTLTSPTINFIEAEFVDSNIYFAYKEPDLEPDLEYLITELYYREQL</sequence>
<keyword evidence="1" id="KW-0732">Signal</keyword>
<reference evidence="2 3" key="1">
    <citation type="submission" date="2016-12" db="EMBL/GenBank/DDBJ databases">
        <title>The genomes of Aspergillus section Nigri reveals drivers in fungal speciation.</title>
        <authorList>
            <consortium name="DOE Joint Genome Institute"/>
            <person name="Vesth T.C."/>
            <person name="Nybo J."/>
            <person name="Theobald S."/>
            <person name="Brandl J."/>
            <person name="Frisvad J.C."/>
            <person name="Nielsen K.F."/>
            <person name="Lyhne E.K."/>
            <person name="Kogle M.E."/>
            <person name="Kuo A."/>
            <person name="Riley R."/>
            <person name="Clum A."/>
            <person name="Nolan M."/>
            <person name="Lipzen A."/>
            <person name="Salamov A."/>
            <person name="Henrissat B."/>
            <person name="Wiebenga A."/>
            <person name="De Vries R.P."/>
            <person name="Grigoriev I.V."/>
            <person name="Mortensen U.H."/>
            <person name="Andersen M.R."/>
            <person name="Baker S.E."/>
        </authorList>
    </citation>
    <scope>NUCLEOTIDE SEQUENCE [LARGE SCALE GENOMIC DNA]</scope>
    <source>
        <strain evidence="2 3">IBT 23096</strain>
    </source>
</reference>
<feature type="signal peptide" evidence="1">
    <location>
        <begin position="1"/>
        <end position="19"/>
    </location>
</feature>
<evidence type="ECO:0000256" key="1">
    <source>
        <dbReference type="SAM" id="SignalP"/>
    </source>
</evidence>
<organism evidence="2 3">
    <name type="scientific">Aspergillus steynii IBT 23096</name>
    <dbReference type="NCBI Taxonomy" id="1392250"/>
    <lineage>
        <taxon>Eukaryota</taxon>
        <taxon>Fungi</taxon>
        <taxon>Dikarya</taxon>
        <taxon>Ascomycota</taxon>
        <taxon>Pezizomycotina</taxon>
        <taxon>Eurotiomycetes</taxon>
        <taxon>Eurotiomycetidae</taxon>
        <taxon>Eurotiales</taxon>
        <taxon>Aspergillaceae</taxon>
        <taxon>Aspergillus</taxon>
        <taxon>Aspergillus subgen. Circumdati</taxon>
    </lineage>
</organism>